<evidence type="ECO:0000259" key="1">
    <source>
        <dbReference type="Pfam" id="PF02875"/>
    </source>
</evidence>
<dbReference type="InterPro" id="IPR036615">
    <property type="entry name" value="Mur_ligase_C_dom_sf"/>
</dbReference>
<accession>A0A1F6P0V3</accession>
<dbReference type="AlphaFoldDB" id="A0A1F6P0V3"/>
<dbReference type="InterPro" id="IPR013221">
    <property type="entry name" value="Mur_ligase_cen"/>
</dbReference>
<name>A0A1F6P0V3_9BACT</name>
<reference evidence="3 4" key="1">
    <citation type="journal article" date="2016" name="Nat. Commun.">
        <title>Thousands of microbial genomes shed light on interconnected biogeochemical processes in an aquifer system.</title>
        <authorList>
            <person name="Anantharaman K."/>
            <person name="Brown C.T."/>
            <person name="Hug L.A."/>
            <person name="Sharon I."/>
            <person name="Castelle C.J."/>
            <person name="Probst A.J."/>
            <person name="Thomas B.C."/>
            <person name="Singh A."/>
            <person name="Wilkins M.J."/>
            <person name="Karaoz U."/>
            <person name="Brodie E.L."/>
            <person name="Williams K.H."/>
            <person name="Hubbard S.S."/>
            <person name="Banfield J.F."/>
        </authorList>
    </citation>
    <scope>NUCLEOTIDE SEQUENCE [LARGE SCALE GENOMIC DNA]</scope>
</reference>
<dbReference type="Pfam" id="PF08245">
    <property type="entry name" value="Mur_ligase_M"/>
    <property type="match status" value="1"/>
</dbReference>
<dbReference type="InterPro" id="IPR036565">
    <property type="entry name" value="Mur-like_cat_sf"/>
</dbReference>
<feature type="domain" description="Mur ligase central" evidence="2">
    <location>
        <begin position="4"/>
        <end position="78"/>
    </location>
</feature>
<dbReference type="Proteomes" id="UP000178895">
    <property type="component" value="Unassembled WGS sequence"/>
</dbReference>
<evidence type="ECO:0000259" key="2">
    <source>
        <dbReference type="Pfam" id="PF08245"/>
    </source>
</evidence>
<evidence type="ECO:0000313" key="3">
    <source>
        <dbReference type="EMBL" id="OGH89781.1"/>
    </source>
</evidence>
<dbReference type="InterPro" id="IPR004101">
    <property type="entry name" value="Mur_ligase_C"/>
</dbReference>
<gene>
    <name evidence="3" type="ORF">A2469_02070</name>
</gene>
<dbReference type="SUPFAM" id="SSF53244">
    <property type="entry name" value="MurD-like peptide ligases, peptide-binding domain"/>
    <property type="match status" value="1"/>
</dbReference>
<organism evidence="3 4">
    <name type="scientific">Candidatus Magasanikbacteria bacterium RIFOXYC2_FULL_40_16</name>
    <dbReference type="NCBI Taxonomy" id="1798703"/>
    <lineage>
        <taxon>Bacteria</taxon>
        <taxon>Candidatus Magasanikiibacteriota</taxon>
    </lineage>
</organism>
<dbReference type="PANTHER" id="PTHR23135">
    <property type="entry name" value="MUR LIGASE FAMILY MEMBER"/>
    <property type="match status" value="1"/>
</dbReference>
<dbReference type="GO" id="GO:0016881">
    <property type="term" value="F:acid-amino acid ligase activity"/>
    <property type="evidence" value="ECO:0007669"/>
    <property type="project" value="InterPro"/>
</dbReference>
<dbReference type="EMBL" id="MFQY01000029">
    <property type="protein sequence ID" value="OGH89781.1"/>
    <property type="molecule type" value="Genomic_DNA"/>
</dbReference>
<dbReference type="SUPFAM" id="SSF53623">
    <property type="entry name" value="MurD-like peptide ligases, catalytic domain"/>
    <property type="match status" value="1"/>
</dbReference>
<dbReference type="GO" id="GO:0005524">
    <property type="term" value="F:ATP binding"/>
    <property type="evidence" value="ECO:0007669"/>
    <property type="project" value="InterPro"/>
</dbReference>
<protein>
    <submittedName>
        <fullName evidence="3">Uncharacterized protein</fullName>
    </submittedName>
</protein>
<proteinExistence type="predicted"/>
<sequence>MLGKIAIQKYLRQMADEGCNIAIVETTSEGRVQHRHQFINYDMMVLTNLYSEHIESHGSFENYKQAKLDIFEYVSKCEKKKLCSLSVIPRSLKATSESRRFESESRDCKGTLIPLWRGDGSEEPRNDIIGKIAVVNNESEYKDEFLKFNFEKKIGFGKGGEFAPMNSIISENGIGFNMGSKFFSAKLFGQYNIMNISAVIAVARALGIDWDTILKAVNGFEGVPGRIEFIPEAVTSGFQVIVDYAFEPVAMAELYKVAKMLKPRKIIHVFGSTGGGRDADRRAKLGDFIGKNADICLITDEDPYDDNPQEIIDEVAKAVEQSGKEEGEDLFKILDRGEAIRKAVSLSQKDDLILITGKGSEQAMVVKGKLIPWDDRTAVREALRHKT</sequence>
<evidence type="ECO:0000313" key="4">
    <source>
        <dbReference type="Proteomes" id="UP000178895"/>
    </source>
</evidence>
<dbReference type="Gene3D" id="3.90.190.20">
    <property type="entry name" value="Mur ligase, C-terminal domain"/>
    <property type="match status" value="1"/>
</dbReference>
<dbReference type="PANTHER" id="PTHR23135:SF4">
    <property type="entry name" value="UDP-N-ACETYLMURAMOYL-L-ALANYL-D-GLUTAMATE--2,6-DIAMINOPIMELATE LIGASE MURE HOMOLOG, CHLOROPLASTIC"/>
    <property type="match status" value="1"/>
</dbReference>
<feature type="domain" description="Mur ligase C-terminal" evidence="1">
    <location>
        <begin position="225"/>
        <end position="359"/>
    </location>
</feature>
<comment type="caution">
    <text evidence="3">The sequence shown here is derived from an EMBL/GenBank/DDBJ whole genome shotgun (WGS) entry which is preliminary data.</text>
</comment>
<dbReference type="Gene3D" id="3.40.1190.10">
    <property type="entry name" value="Mur-like, catalytic domain"/>
    <property type="match status" value="1"/>
</dbReference>
<dbReference type="Pfam" id="PF02875">
    <property type="entry name" value="Mur_ligase_C"/>
    <property type="match status" value="1"/>
</dbReference>